<evidence type="ECO:0000313" key="2">
    <source>
        <dbReference type="EMBL" id="CAA6826349.1"/>
    </source>
</evidence>
<proteinExistence type="predicted"/>
<dbReference type="NCBIfam" id="TIGR00778">
    <property type="entry name" value="ahpD_dom"/>
    <property type="match status" value="1"/>
</dbReference>
<reference evidence="2" key="1">
    <citation type="submission" date="2020-01" db="EMBL/GenBank/DDBJ databases">
        <authorList>
            <person name="Meier V. D."/>
            <person name="Meier V D."/>
        </authorList>
    </citation>
    <scope>NUCLEOTIDE SEQUENCE</scope>
    <source>
        <strain evidence="2">HLG_WM_MAG_07</strain>
    </source>
</reference>
<dbReference type="InterPro" id="IPR003779">
    <property type="entry name" value="CMD-like"/>
</dbReference>
<dbReference type="InterPro" id="IPR004675">
    <property type="entry name" value="AhpD_core"/>
</dbReference>
<dbReference type="AlphaFoldDB" id="A0A6S6UGV5"/>
<evidence type="ECO:0000259" key="1">
    <source>
        <dbReference type="Pfam" id="PF02627"/>
    </source>
</evidence>
<gene>
    <name evidence="2" type="ORF">HELGO_WM24629</name>
</gene>
<protein>
    <submittedName>
        <fullName evidence="2">Alkyl hydroperoxide reductase AhpD</fullName>
    </submittedName>
</protein>
<feature type="domain" description="Carboxymuconolactone decarboxylase-like" evidence="1">
    <location>
        <begin position="18"/>
        <end position="87"/>
    </location>
</feature>
<accession>A0A6S6UGV5</accession>
<dbReference type="GO" id="GO:0051920">
    <property type="term" value="F:peroxiredoxin activity"/>
    <property type="evidence" value="ECO:0007669"/>
    <property type="project" value="InterPro"/>
</dbReference>
<name>A0A6S6UGV5_9GAMM</name>
<dbReference type="EMBL" id="CACVAY010000133">
    <property type="protein sequence ID" value="CAA6826349.1"/>
    <property type="molecule type" value="Genomic_DNA"/>
</dbReference>
<organism evidence="2">
    <name type="scientific">uncultured Thiotrichaceae bacterium</name>
    <dbReference type="NCBI Taxonomy" id="298394"/>
    <lineage>
        <taxon>Bacteria</taxon>
        <taxon>Pseudomonadati</taxon>
        <taxon>Pseudomonadota</taxon>
        <taxon>Gammaproteobacteria</taxon>
        <taxon>Thiotrichales</taxon>
        <taxon>Thiotrichaceae</taxon>
        <taxon>environmental samples</taxon>
    </lineage>
</organism>
<dbReference type="SUPFAM" id="SSF69118">
    <property type="entry name" value="AhpD-like"/>
    <property type="match status" value="1"/>
</dbReference>
<feature type="domain" description="Carboxymuconolactone decarboxylase-like" evidence="1">
    <location>
        <begin position="110"/>
        <end position="168"/>
    </location>
</feature>
<sequence length="191" mass="21261">MMSFSQSLQKARHYGLGEYLEIIGELSQESTKKGALDRKSKELITLGIAMYKQCHRCIDIHTKEAERLGASEHELSQVRKVVLYLSLSPGDEGHLKETLDDAWKGFSFSRGPVKHCLRELLGLSIALVKQSRPEINRHLTSAFKHGGTPEEILEVLPIALLMDGAPVLSQIPVLMEEIQSVTEAQSTQLAQ</sequence>
<dbReference type="PANTHER" id="PTHR33930">
    <property type="entry name" value="ALKYL HYDROPEROXIDE REDUCTASE AHPD"/>
    <property type="match status" value="1"/>
</dbReference>
<dbReference type="Pfam" id="PF02627">
    <property type="entry name" value="CMD"/>
    <property type="match status" value="2"/>
</dbReference>
<dbReference type="PANTHER" id="PTHR33930:SF2">
    <property type="entry name" value="BLR3452 PROTEIN"/>
    <property type="match status" value="1"/>
</dbReference>
<dbReference type="InterPro" id="IPR029032">
    <property type="entry name" value="AhpD-like"/>
</dbReference>
<dbReference type="Gene3D" id="1.20.1290.10">
    <property type="entry name" value="AhpD-like"/>
    <property type="match status" value="2"/>
</dbReference>